<keyword evidence="5" id="KW-0472">Membrane</keyword>
<keyword evidence="5" id="KW-1133">Transmembrane helix</keyword>
<protein>
    <recommendedName>
        <fullName evidence="2">1-acylglycerol-3-phosphate O-acyltransferase</fullName>
        <ecNumber evidence="2">2.3.1.51</ecNumber>
    </recommendedName>
</protein>
<evidence type="ECO:0000256" key="4">
    <source>
        <dbReference type="ARBA" id="ARBA00023315"/>
    </source>
</evidence>
<dbReference type="CDD" id="cd07989">
    <property type="entry name" value="LPLAT_AGPAT-like"/>
    <property type="match status" value="1"/>
</dbReference>
<keyword evidence="3" id="KW-0808">Transferase</keyword>
<feature type="transmembrane region" description="Helical" evidence="5">
    <location>
        <begin position="379"/>
        <end position="396"/>
    </location>
</feature>
<evidence type="ECO:0000256" key="5">
    <source>
        <dbReference type="SAM" id="Phobius"/>
    </source>
</evidence>
<dbReference type="OrthoDB" id="202234at2759"/>
<sequence length="675" mass="73163">AHPAELHSPRLLCHLYPRPAPPVCACLPPLPPACTPCLCLSATFTPGCTPCLPPLPPACTPCLCLSATFTPACTPVCACLPPLPPACTPVCACLPPLPPACTPCLPPLPRPAPPVCACLPPLPRPAPPVCACLPPLPRPAPPVCHLYPRLHPLSVPVCHLYPPACPPVCACLPPLSPACTPCLPPSPPTSSAACNFCPHLICHLHPLPRCVLLSCTPCPGVFSSPAPPAQVCSPLPHPLPRCVLLSRTPCPGVFSSPAPPAQVCSPLPHPLPRCVLLSCTPCQVCSPLPHPLPRCVLSLLHPLPRCVLLSRTPCPGVFSSPAPPAQVCSPFPHPPVQVCSPFLHLRPRFGLIPRQIWSSWACRSTPCLVWSSSPLAMDLWWMFWVSLVFLVPLLLMEISPAFKFHFKIISYIILCLIWSAAAAPFCILKSGGRNVDNMRVISAFVRTLKYIFGLRYEVKGLENFNVDGPCVIVSNHQSILDMMGLMEILPDRCVQIAKKELMYAGSVGLITYLGGVIYINRKRTSDAKGIMADVAKAMIDDNLKVWIYPEGTRNNSGDLLPFKKGAFHLAHQAKVASYHSSTLEFTELLRATHSFTNVPIIMVVYSSFSSFYNRKKLLFTGGTIKVEILPKIDLSVVKEEDVSVLTDQCYNTMREVFFRLSNKPYKTNGQSSSGQ</sequence>
<reference evidence="7" key="1">
    <citation type="submission" date="2025-08" db="UniProtKB">
        <authorList>
            <consortium name="Ensembl"/>
        </authorList>
    </citation>
    <scope>IDENTIFICATION</scope>
</reference>
<dbReference type="SUPFAM" id="SSF69593">
    <property type="entry name" value="Glycerol-3-phosphate (1)-acyltransferase"/>
    <property type="match status" value="1"/>
</dbReference>
<evidence type="ECO:0000313" key="8">
    <source>
        <dbReference type="Proteomes" id="UP000694569"/>
    </source>
</evidence>
<dbReference type="Proteomes" id="UP000694569">
    <property type="component" value="Unplaced"/>
</dbReference>
<dbReference type="GO" id="GO:0005783">
    <property type="term" value="C:endoplasmic reticulum"/>
    <property type="evidence" value="ECO:0007669"/>
    <property type="project" value="TreeGrafter"/>
</dbReference>
<dbReference type="EC" id="2.3.1.51" evidence="2"/>
<evidence type="ECO:0000256" key="2">
    <source>
        <dbReference type="ARBA" id="ARBA00013211"/>
    </source>
</evidence>
<evidence type="ECO:0000256" key="3">
    <source>
        <dbReference type="ARBA" id="ARBA00022679"/>
    </source>
</evidence>
<proteinExistence type="predicted"/>
<dbReference type="GO" id="GO:0003841">
    <property type="term" value="F:1-acylglycerol-3-phosphate O-acyltransferase activity"/>
    <property type="evidence" value="ECO:0007669"/>
    <property type="project" value="UniProtKB-EC"/>
</dbReference>
<evidence type="ECO:0000313" key="7">
    <source>
        <dbReference type="Ensembl" id="ENSLLEP00000017273.1"/>
    </source>
</evidence>
<dbReference type="PANTHER" id="PTHR10434:SF2">
    <property type="entry name" value="1-ACYL-SN-GLYCEROL-3-PHOSPHATE ACYLTRANSFERASE BETA"/>
    <property type="match status" value="1"/>
</dbReference>
<dbReference type="AlphaFoldDB" id="A0A8C5MPK0"/>
<evidence type="ECO:0000256" key="1">
    <source>
        <dbReference type="ARBA" id="ARBA00004728"/>
    </source>
</evidence>
<feature type="transmembrane region" description="Helical" evidence="5">
    <location>
        <begin position="408"/>
        <end position="430"/>
    </location>
</feature>
<comment type="pathway">
    <text evidence="1">Phospholipid metabolism; CDP-diacylglycerol biosynthesis; CDP-diacylglycerol from sn-glycerol 3-phosphate: step 2/3.</text>
</comment>
<organism evidence="7 8">
    <name type="scientific">Leptobrachium leishanense</name>
    <name type="common">Leishan spiny toad</name>
    <dbReference type="NCBI Taxonomy" id="445787"/>
    <lineage>
        <taxon>Eukaryota</taxon>
        <taxon>Metazoa</taxon>
        <taxon>Chordata</taxon>
        <taxon>Craniata</taxon>
        <taxon>Vertebrata</taxon>
        <taxon>Euteleostomi</taxon>
        <taxon>Amphibia</taxon>
        <taxon>Batrachia</taxon>
        <taxon>Anura</taxon>
        <taxon>Pelobatoidea</taxon>
        <taxon>Megophryidae</taxon>
        <taxon>Leptobrachium</taxon>
    </lineage>
</organism>
<dbReference type="InterPro" id="IPR002123">
    <property type="entry name" value="Plipid/glycerol_acylTrfase"/>
</dbReference>
<dbReference type="Ensembl" id="ENSLLET00000017930.1">
    <property type="protein sequence ID" value="ENSLLEP00000017273.1"/>
    <property type="gene ID" value="ENSLLEG00000011001.1"/>
</dbReference>
<dbReference type="PANTHER" id="PTHR10434">
    <property type="entry name" value="1-ACYL-SN-GLYCEROL-3-PHOSPHATE ACYLTRANSFERASE"/>
    <property type="match status" value="1"/>
</dbReference>
<reference evidence="7" key="2">
    <citation type="submission" date="2025-09" db="UniProtKB">
        <authorList>
            <consortium name="Ensembl"/>
        </authorList>
    </citation>
    <scope>IDENTIFICATION</scope>
</reference>
<dbReference type="Pfam" id="PF01553">
    <property type="entry name" value="Acyltransferase"/>
    <property type="match status" value="1"/>
</dbReference>
<keyword evidence="4" id="KW-0012">Acyltransferase</keyword>
<feature type="domain" description="Phospholipid/glycerol acyltransferase" evidence="6">
    <location>
        <begin position="470"/>
        <end position="608"/>
    </location>
</feature>
<feature type="transmembrane region" description="Helical" evidence="5">
    <location>
        <begin position="501"/>
        <end position="519"/>
    </location>
</feature>
<dbReference type="GO" id="GO:0006654">
    <property type="term" value="P:phosphatidic acid biosynthetic process"/>
    <property type="evidence" value="ECO:0007669"/>
    <property type="project" value="TreeGrafter"/>
</dbReference>
<keyword evidence="8" id="KW-1185">Reference proteome</keyword>
<name>A0A8C5MPK0_9ANUR</name>
<accession>A0A8C5MPK0</accession>
<dbReference type="GeneTree" id="ENSGT00390000008726"/>
<keyword evidence="5" id="KW-0812">Transmembrane</keyword>
<evidence type="ECO:0000259" key="6">
    <source>
        <dbReference type="SMART" id="SM00563"/>
    </source>
</evidence>
<dbReference type="SMART" id="SM00563">
    <property type="entry name" value="PlsC"/>
    <property type="match status" value="1"/>
</dbReference>